<reference evidence="2" key="1">
    <citation type="submission" date="2014-11" db="EMBL/GenBank/DDBJ databases">
        <authorList>
            <person name="Amaro Gonzalez C."/>
        </authorList>
    </citation>
    <scope>NUCLEOTIDE SEQUENCE</scope>
</reference>
<sequence>MFPLTGLGSFIYLKFLKSRKKCMNYYYYFFFQHWYAYFILFC</sequence>
<name>A0A0E9S5I3_ANGAN</name>
<feature type="transmembrane region" description="Helical" evidence="1">
    <location>
        <begin position="25"/>
        <end position="41"/>
    </location>
</feature>
<accession>A0A0E9S5I3</accession>
<evidence type="ECO:0000313" key="2">
    <source>
        <dbReference type="EMBL" id="JAH36546.1"/>
    </source>
</evidence>
<keyword evidence="1" id="KW-1133">Transmembrane helix</keyword>
<dbReference type="AlphaFoldDB" id="A0A0E9S5I3"/>
<keyword evidence="1" id="KW-0812">Transmembrane</keyword>
<keyword evidence="1" id="KW-0472">Membrane</keyword>
<reference evidence="2" key="2">
    <citation type="journal article" date="2015" name="Fish Shellfish Immunol.">
        <title>Early steps in the European eel (Anguilla anguilla)-Vibrio vulnificus interaction in the gills: Role of the RtxA13 toxin.</title>
        <authorList>
            <person name="Callol A."/>
            <person name="Pajuelo D."/>
            <person name="Ebbesson L."/>
            <person name="Teles M."/>
            <person name="MacKenzie S."/>
            <person name="Amaro C."/>
        </authorList>
    </citation>
    <scope>NUCLEOTIDE SEQUENCE</scope>
</reference>
<proteinExistence type="predicted"/>
<organism evidence="2">
    <name type="scientific">Anguilla anguilla</name>
    <name type="common">European freshwater eel</name>
    <name type="synonym">Muraena anguilla</name>
    <dbReference type="NCBI Taxonomy" id="7936"/>
    <lineage>
        <taxon>Eukaryota</taxon>
        <taxon>Metazoa</taxon>
        <taxon>Chordata</taxon>
        <taxon>Craniata</taxon>
        <taxon>Vertebrata</taxon>
        <taxon>Euteleostomi</taxon>
        <taxon>Actinopterygii</taxon>
        <taxon>Neopterygii</taxon>
        <taxon>Teleostei</taxon>
        <taxon>Anguilliformes</taxon>
        <taxon>Anguillidae</taxon>
        <taxon>Anguilla</taxon>
    </lineage>
</organism>
<dbReference type="EMBL" id="GBXM01072031">
    <property type="protein sequence ID" value="JAH36546.1"/>
    <property type="molecule type" value="Transcribed_RNA"/>
</dbReference>
<evidence type="ECO:0000256" key="1">
    <source>
        <dbReference type="SAM" id="Phobius"/>
    </source>
</evidence>
<protein>
    <submittedName>
        <fullName evidence="2">Uncharacterized protein</fullName>
    </submittedName>
</protein>